<dbReference type="PROSITE" id="PS00758">
    <property type="entry name" value="ARGE_DAPE_CPG2_1"/>
    <property type="match status" value="1"/>
</dbReference>
<feature type="binding site" evidence="9">
    <location>
        <position position="144"/>
    </location>
    <ligand>
        <name>Zn(2+)</name>
        <dbReference type="ChEBI" id="CHEBI:29105"/>
        <label>2</label>
    </ligand>
</feature>
<dbReference type="NCBIfam" id="NF003976">
    <property type="entry name" value="PRK05469.1"/>
    <property type="match status" value="1"/>
</dbReference>
<evidence type="ECO:0000256" key="3">
    <source>
        <dbReference type="ARBA" id="ARBA00022723"/>
    </source>
</evidence>
<dbReference type="RefSeq" id="WP_092318317.1">
    <property type="nucleotide sequence ID" value="NZ_FOKY01000002.1"/>
</dbReference>
<dbReference type="OrthoDB" id="9804934at2"/>
<feature type="binding site" evidence="9">
    <location>
        <position position="201"/>
    </location>
    <ligand>
        <name>Zn(2+)</name>
        <dbReference type="ChEBI" id="CHEBI:29105"/>
        <label>1</label>
    </ligand>
</feature>
<evidence type="ECO:0000313" key="11">
    <source>
        <dbReference type="EMBL" id="SFB74165.1"/>
    </source>
</evidence>
<dbReference type="Pfam" id="PF01546">
    <property type="entry name" value="Peptidase_M20"/>
    <property type="match status" value="1"/>
</dbReference>
<evidence type="ECO:0000256" key="9">
    <source>
        <dbReference type="PIRSR" id="PIRSR037215-2"/>
    </source>
</evidence>
<evidence type="ECO:0000256" key="6">
    <source>
        <dbReference type="ARBA" id="ARBA00023049"/>
    </source>
</evidence>
<evidence type="ECO:0000313" key="12">
    <source>
        <dbReference type="Proteomes" id="UP000240042"/>
    </source>
</evidence>
<dbReference type="AlphaFoldDB" id="A0A1I1DGU4"/>
<accession>A0A1I1DGU4</accession>
<dbReference type="PANTHER" id="PTHR42994:SF1">
    <property type="entry name" value="PEPTIDASE T"/>
    <property type="match status" value="1"/>
</dbReference>
<dbReference type="Gene3D" id="3.30.70.360">
    <property type="match status" value="1"/>
</dbReference>
<protein>
    <recommendedName>
        <fullName evidence="7">Peptidase T</fullName>
        <ecNumber evidence="7">3.4.11.4</ecNumber>
    </recommendedName>
</protein>
<dbReference type="GO" id="GO:0008237">
    <property type="term" value="F:metallopeptidase activity"/>
    <property type="evidence" value="ECO:0007669"/>
    <property type="project" value="UniProtKB-KW"/>
</dbReference>
<keyword evidence="2" id="KW-0645">Protease</keyword>
<sequence>MYQSYKQKLLDRFLSYVSIPSQSNTNDQTLPSSEGQMQLALLLEQELQKMGLCHIKLRENAILTAQLPATKKNIPSVGFIAHLDTVDVGLSPVINPQVLYFNGQDVLLNKEKNIVFKVDEHPEILSYKEDYIIFTDGTSVLGADNKAAIATIMTMLEYFIQEKHDHGDIWVAFLPDEEIGLRGAWALDLSEFPVKFAYTIDCCELGEVVFETFNAASAVIKIQGISAHPMSAKDVMVNPVLVAHDFIAQFDKRDTPECTENREGYIWVYSVKADSSAAEVILSIRDFDNNILESRKLMVQKAVDEVRKLYPKAKIEYKINNIYSNIANSLIDTMPVELLYQACQNLNIPINIISMRGGTDGSALSAKGLPTPNYFTGAHNFHSIYEFLPLKSFEYSWLTTLEIIKILATTTND</sequence>
<dbReference type="InterPro" id="IPR036264">
    <property type="entry name" value="Bact_exopeptidase_dim_dom"/>
</dbReference>
<feature type="active site" evidence="8">
    <location>
        <position position="84"/>
    </location>
</feature>
<dbReference type="Gene3D" id="3.40.630.10">
    <property type="entry name" value="Zn peptidases"/>
    <property type="match status" value="1"/>
</dbReference>
<reference evidence="12" key="1">
    <citation type="submission" date="2016-10" db="EMBL/GenBank/DDBJ databases">
        <authorList>
            <person name="Varghese N."/>
            <person name="Submissions S."/>
        </authorList>
    </citation>
    <scope>NUCLEOTIDE SEQUENCE [LARGE SCALE GENOMIC DNA]</scope>
    <source>
        <strain evidence="12">ATCC 43811</strain>
    </source>
</reference>
<feature type="binding site" evidence="9">
    <location>
        <position position="178"/>
    </location>
    <ligand>
        <name>Zn(2+)</name>
        <dbReference type="ChEBI" id="CHEBI:29105"/>
        <label>2</label>
    </ligand>
</feature>
<evidence type="ECO:0000256" key="8">
    <source>
        <dbReference type="PIRSR" id="PIRSR037215-1"/>
    </source>
</evidence>
<dbReference type="PIRSF" id="PIRSF037215">
    <property type="entry name" value="Peptidase_M20B"/>
    <property type="match status" value="1"/>
</dbReference>
<dbReference type="Proteomes" id="UP000240042">
    <property type="component" value="Unassembled WGS sequence"/>
</dbReference>
<dbReference type="STRING" id="34097.SAMN02745150_00526"/>
<dbReference type="InterPro" id="IPR002933">
    <property type="entry name" value="Peptidase_M20"/>
</dbReference>
<keyword evidence="5 9" id="KW-0862">Zinc</keyword>
<evidence type="ECO:0000256" key="2">
    <source>
        <dbReference type="ARBA" id="ARBA00022670"/>
    </source>
</evidence>
<dbReference type="NCBIfam" id="NF009920">
    <property type="entry name" value="PRK13381.1"/>
    <property type="match status" value="1"/>
</dbReference>
<evidence type="ECO:0000256" key="4">
    <source>
        <dbReference type="ARBA" id="ARBA00022801"/>
    </source>
</evidence>
<dbReference type="SUPFAM" id="SSF55031">
    <property type="entry name" value="Bacterial exopeptidase dimerisation domain"/>
    <property type="match status" value="1"/>
</dbReference>
<feature type="binding site" evidence="9">
    <location>
        <position position="382"/>
    </location>
    <ligand>
        <name>Zn(2+)</name>
        <dbReference type="ChEBI" id="CHEBI:29105"/>
        <label>2</label>
    </ligand>
</feature>
<keyword evidence="6" id="KW-0482">Metalloprotease</keyword>
<keyword evidence="3 9" id="KW-0479">Metal-binding</keyword>
<dbReference type="SUPFAM" id="SSF53187">
    <property type="entry name" value="Zn-dependent exopeptidases"/>
    <property type="match status" value="1"/>
</dbReference>
<dbReference type="EC" id="3.4.11.4" evidence="7"/>
<feature type="domain" description="Peptidase M20 dimerisation" evidence="10">
    <location>
        <begin position="211"/>
        <end position="311"/>
    </location>
</feature>
<dbReference type="InterPro" id="IPR011650">
    <property type="entry name" value="Peptidase_M20_dimer"/>
</dbReference>
<feature type="binding site" evidence="9">
    <location>
        <position position="82"/>
    </location>
    <ligand>
        <name>Zn(2+)</name>
        <dbReference type="ChEBI" id="CHEBI:29105"/>
        <label>1</label>
    </ligand>
</feature>
<evidence type="ECO:0000256" key="5">
    <source>
        <dbReference type="ARBA" id="ARBA00022833"/>
    </source>
</evidence>
<dbReference type="Pfam" id="PF07687">
    <property type="entry name" value="M20_dimer"/>
    <property type="match status" value="1"/>
</dbReference>
<dbReference type="GO" id="GO:0006508">
    <property type="term" value="P:proteolysis"/>
    <property type="evidence" value="ECO:0007669"/>
    <property type="project" value="UniProtKB-UniRule"/>
</dbReference>
<dbReference type="EMBL" id="FOKY01000002">
    <property type="protein sequence ID" value="SFB74165.1"/>
    <property type="molecule type" value="Genomic_DNA"/>
</dbReference>
<gene>
    <name evidence="11" type="ORF">SAMN02745150_00526</name>
</gene>
<evidence type="ECO:0000256" key="1">
    <source>
        <dbReference type="ARBA" id="ARBA00009692"/>
    </source>
</evidence>
<keyword evidence="11" id="KW-0031">Aminopeptidase</keyword>
<comment type="similarity">
    <text evidence="1">Belongs to the peptidase M20B family.</text>
</comment>
<dbReference type="NCBIfam" id="TIGR01882">
    <property type="entry name" value="peptidase-T"/>
    <property type="match status" value="1"/>
</dbReference>
<dbReference type="InterPro" id="IPR001261">
    <property type="entry name" value="ArgE/DapE_CS"/>
</dbReference>
<dbReference type="InterPro" id="IPR010161">
    <property type="entry name" value="Peptidase_M20B"/>
</dbReference>
<feature type="active site" description="Proton acceptor" evidence="8">
    <location>
        <position position="177"/>
    </location>
</feature>
<evidence type="ECO:0000259" key="10">
    <source>
        <dbReference type="Pfam" id="PF07687"/>
    </source>
</evidence>
<feature type="binding site" evidence="9">
    <location>
        <position position="144"/>
    </location>
    <ligand>
        <name>Zn(2+)</name>
        <dbReference type="ChEBI" id="CHEBI:29105"/>
        <label>1</label>
    </ligand>
</feature>
<dbReference type="PROSITE" id="PS00759">
    <property type="entry name" value="ARGE_DAPE_CPG2_2"/>
    <property type="match status" value="1"/>
</dbReference>
<keyword evidence="4" id="KW-0378">Hydrolase</keyword>
<keyword evidence="12" id="KW-1185">Reference proteome</keyword>
<dbReference type="GO" id="GO:0006518">
    <property type="term" value="P:peptide metabolic process"/>
    <property type="evidence" value="ECO:0007669"/>
    <property type="project" value="InterPro"/>
</dbReference>
<comment type="cofactor">
    <cofactor evidence="9">
        <name>Zn(2+)</name>
        <dbReference type="ChEBI" id="CHEBI:29105"/>
    </cofactor>
    <text evidence="9">Binds 2 Zn(2+) ions per subunit.</text>
</comment>
<dbReference type="PANTHER" id="PTHR42994">
    <property type="entry name" value="PEPTIDASE T"/>
    <property type="match status" value="1"/>
</dbReference>
<organism evidence="11 12">
    <name type="scientific">Brevinema andersonii</name>
    <dbReference type="NCBI Taxonomy" id="34097"/>
    <lineage>
        <taxon>Bacteria</taxon>
        <taxon>Pseudomonadati</taxon>
        <taxon>Spirochaetota</taxon>
        <taxon>Spirochaetia</taxon>
        <taxon>Brevinematales</taxon>
        <taxon>Brevinemataceae</taxon>
        <taxon>Brevinema</taxon>
    </lineage>
</organism>
<dbReference type="GO" id="GO:0008270">
    <property type="term" value="F:zinc ion binding"/>
    <property type="evidence" value="ECO:0007669"/>
    <property type="project" value="InterPro"/>
</dbReference>
<name>A0A1I1DGU4_BREAD</name>
<proteinExistence type="inferred from homology"/>
<dbReference type="GO" id="GO:0045148">
    <property type="term" value="F:tripeptide aminopeptidase activity"/>
    <property type="evidence" value="ECO:0007669"/>
    <property type="project" value="UniProtKB-UniRule"/>
</dbReference>
<evidence type="ECO:0000256" key="7">
    <source>
        <dbReference type="NCBIfam" id="TIGR01882"/>
    </source>
</evidence>